<dbReference type="HOGENOM" id="CLU_076812_1_0_2"/>
<dbReference type="PATRIC" id="fig|634498.28.peg.667"/>
<evidence type="ECO:0000259" key="3">
    <source>
        <dbReference type="PROSITE" id="PS51371"/>
    </source>
</evidence>
<dbReference type="SMART" id="SM00116">
    <property type="entry name" value="CBS"/>
    <property type="match status" value="4"/>
</dbReference>
<dbReference type="OrthoDB" id="85195at2157"/>
<feature type="domain" description="CBS" evidence="3">
    <location>
        <begin position="67"/>
        <end position="126"/>
    </location>
</feature>
<dbReference type="eggNOG" id="arCOG00600">
    <property type="taxonomic scope" value="Archaea"/>
</dbReference>
<evidence type="ECO:0000256" key="1">
    <source>
        <dbReference type="ARBA" id="ARBA00023122"/>
    </source>
</evidence>
<accession>D3E1V5</accession>
<dbReference type="KEGG" id="mru:mru_0665"/>
<dbReference type="Pfam" id="PF00571">
    <property type="entry name" value="CBS"/>
    <property type="match status" value="4"/>
</dbReference>
<dbReference type="PANTHER" id="PTHR43080">
    <property type="entry name" value="CBS DOMAIN-CONTAINING PROTEIN CBSX3, MITOCHONDRIAL"/>
    <property type="match status" value="1"/>
</dbReference>
<keyword evidence="5" id="KW-1185">Reference proteome</keyword>
<dbReference type="AlphaFoldDB" id="D3E1V5"/>
<dbReference type="PANTHER" id="PTHR43080:SF29">
    <property type="entry name" value="OS02G0818000 PROTEIN"/>
    <property type="match status" value="1"/>
</dbReference>
<organism evidence="4 5">
    <name type="scientific">Methanobrevibacter ruminantium (strain ATCC 35063 / DSM 1093 / JCM 13430 / OCM 146 / M1)</name>
    <name type="common">Methanobacterium ruminantium</name>
    <dbReference type="NCBI Taxonomy" id="634498"/>
    <lineage>
        <taxon>Archaea</taxon>
        <taxon>Methanobacteriati</taxon>
        <taxon>Methanobacteriota</taxon>
        <taxon>Methanomada group</taxon>
        <taxon>Methanobacteria</taxon>
        <taxon>Methanobacteriales</taxon>
        <taxon>Methanobacteriaceae</taxon>
        <taxon>Methanobrevibacter</taxon>
    </lineage>
</organism>
<dbReference type="STRING" id="634498.mru_0665"/>
<dbReference type="CDD" id="cd04638">
    <property type="entry name" value="CBS_pair_arch2_repeat1"/>
    <property type="match status" value="1"/>
</dbReference>
<dbReference type="PROSITE" id="PS51371">
    <property type="entry name" value="CBS"/>
    <property type="match status" value="2"/>
</dbReference>
<dbReference type="Gene3D" id="3.10.580.10">
    <property type="entry name" value="CBS-domain"/>
    <property type="match status" value="2"/>
</dbReference>
<dbReference type="EMBL" id="CP001719">
    <property type="protein sequence ID" value="ADC46516.1"/>
    <property type="molecule type" value="Genomic_DNA"/>
</dbReference>
<dbReference type="SUPFAM" id="SSF54631">
    <property type="entry name" value="CBS-domain pair"/>
    <property type="match status" value="2"/>
</dbReference>
<name>D3E1V5_METRM</name>
<dbReference type="InterPro" id="IPR046342">
    <property type="entry name" value="CBS_dom_sf"/>
</dbReference>
<proteinExistence type="predicted"/>
<feature type="domain" description="CBS" evidence="3">
    <location>
        <begin position="7"/>
        <end position="65"/>
    </location>
</feature>
<evidence type="ECO:0000256" key="2">
    <source>
        <dbReference type="PROSITE-ProRule" id="PRU00703"/>
    </source>
</evidence>
<dbReference type="CDD" id="cd04614">
    <property type="entry name" value="CBS_pair_arch2_repeat2"/>
    <property type="match status" value="1"/>
</dbReference>
<gene>
    <name evidence="4" type="ordered locus">mru_0665</name>
</gene>
<protein>
    <submittedName>
        <fullName evidence="4">CBS domain-containing protein</fullName>
    </submittedName>
</protein>
<evidence type="ECO:0000313" key="4">
    <source>
        <dbReference type="EMBL" id="ADC46516.1"/>
    </source>
</evidence>
<sequence length="291" mass="32258">MIVKDVASTDVIHVTVPGSRDEALRIMKKEDVSVVPVIKKETGKLVGILTRSDMITNPDEEQIAMLMTRNLITAKMDDELSTVAEKMVTNDIRRVPVINDDDELVGIVTSFDIVSLAIADMGIKDPVENYMIKTIPSTWDETPLNVAFEVMKFFGLKSVIGLNSNNKMTGILTETDFIAESEIISERTEHSSSVGTEGDKWSWDSTSVLYIEKNHLKFTDKVFKDVASGDVVTANTKTKVSVCTEKMKSLDVEQLPVLGIEGELVGLVRASDLIKSFIIGFNFSFSFIFTF</sequence>
<dbReference type="RefSeq" id="WP_012955467.1">
    <property type="nucleotide sequence ID" value="NC_013790.1"/>
</dbReference>
<dbReference type="Proteomes" id="UP000008680">
    <property type="component" value="Chromosome"/>
</dbReference>
<dbReference type="GeneID" id="8770312"/>
<evidence type="ECO:0000313" key="5">
    <source>
        <dbReference type="Proteomes" id="UP000008680"/>
    </source>
</evidence>
<reference evidence="4 5" key="1">
    <citation type="journal article" date="2010" name="PLoS ONE">
        <title>The genome sequence of the rumen methanogen Methanobrevibacter ruminantium reveals new possibilities for controlling ruminant methane emissions.</title>
        <authorList>
            <person name="Leahy S.C."/>
            <person name="Kelly W.J."/>
            <person name="Altermann E."/>
            <person name="Ronimus R.S."/>
            <person name="Yeoman C.J."/>
            <person name="Pacheco D.M."/>
            <person name="Li D."/>
            <person name="Kong Z."/>
            <person name="McTavish S."/>
            <person name="Sang C."/>
            <person name="Lambie S.C."/>
            <person name="Janssen P.H."/>
            <person name="Dey D."/>
            <person name="Attwood G.T."/>
        </authorList>
    </citation>
    <scope>NUCLEOTIDE SEQUENCE [LARGE SCALE GENOMIC DNA]</scope>
    <source>
        <strain evidence="5">ATCC 35063 / DSM 1093 / JCM 13430 / OCM 146 / M1</strain>
    </source>
</reference>
<keyword evidence="1 2" id="KW-0129">CBS domain</keyword>
<dbReference type="InterPro" id="IPR051257">
    <property type="entry name" value="Diverse_CBS-Domain"/>
</dbReference>
<dbReference type="InterPro" id="IPR000644">
    <property type="entry name" value="CBS_dom"/>
</dbReference>